<keyword evidence="3" id="KW-1185">Reference proteome</keyword>
<feature type="compositionally biased region" description="Basic and acidic residues" evidence="1">
    <location>
        <begin position="317"/>
        <end position="331"/>
    </location>
</feature>
<reference evidence="3" key="1">
    <citation type="journal article" date="2019" name="Int. J. Syst. Evol. Microbiol.">
        <title>The Global Catalogue of Microorganisms (GCM) 10K type strain sequencing project: providing services to taxonomists for standard genome sequencing and annotation.</title>
        <authorList>
            <consortium name="The Broad Institute Genomics Platform"/>
            <consortium name="The Broad Institute Genome Sequencing Center for Infectious Disease"/>
            <person name="Wu L."/>
            <person name="Ma J."/>
        </authorList>
    </citation>
    <scope>NUCLEOTIDE SEQUENCE [LARGE SCALE GENOMIC DNA]</scope>
    <source>
        <strain evidence="3">CGMCC 4.1437</strain>
    </source>
</reference>
<organism evidence="2 3">
    <name type="scientific">Kitasatospora misakiensis</name>
    <dbReference type="NCBI Taxonomy" id="67330"/>
    <lineage>
        <taxon>Bacteria</taxon>
        <taxon>Bacillati</taxon>
        <taxon>Actinomycetota</taxon>
        <taxon>Actinomycetes</taxon>
        <taxon>Kitasatosporales</taxon>
        <taxon>Streptomycetaceae</taxon>
        <taxon>Kitasatospora</taxon>
    </lineage>
</organism>
<name>A0ABW0XEF4_9ACTN</name>
<dbReference type="Proteomes" id="UP001595975">
    <property type="component" value="Unassembled WGS sequence"/>
</dbReference>
<feature type="region of interest" description="Disordered" evidence="1">
    <location>
        <begin position="292"/>
        <end position="331"/>
    </location>
</feature>
<evidence type="ECO:0000313" key="3">
    <source>
        <dbReference type="Proteomes" id="UP001595975"/>
    </source>
</evidence>
<accession>A0ABW0XEF4</accession>
<evidence type="ECO:0000256" key="1">
    <source>
        <dbReference type="SAM" id="MobiDB-lite"/>
    </source>
</evidence>
<evidence type="ECO:0000313" key="2">
    <source>
        <dbReference type="EMBL" id="MFC5667794.1"/>
    </source>
</evidence>
<dbReference type="RefSeq" id="WP_380229462.1">
    <property type="nucleotide sequence ID" value="NZ_JBHSOF010000068.1"/>
</dbReference>
<comment type="caution">
    <text evidence="2">The sequence shown here is derived from an EMBL/GenBank/DDBJ whole genome shotgun (WGS) entry which is preliminary data.</text>
</comment>
<proteinExistence type="predicted"/>
<protein>
    <submittedName>
        <fullName evidence="2">Uncharacterized protein</fullName>
    </submittedName>
</protein>
<sequence length="407" mass="45051">MDDFAGETSKRNPVFCTLVNATLDLDRDDLGHPDHPGLWERLVRDRRPVHRRGLYCPDCRTVRDARAWMYVFERQGLRIAAHHNPHRHGSEGSDEREAYRERYVRAAESAGHPVEVGAVDADGRRLADVLVTGADGKRYGFEPQLSYLSAASVRTRDAAARADGITAVWHTVDPRSPLIDVVPWTRTDDLPAAAVRDDRDLLVRGGVRTLTLELCDRMPTPCPSRRQGSCGRRHARWAPRARQFDDLVRDIAAGDCVPLTLRASRGLHRFWASAGDREAFLDSGGTLAAETDADADSAARGAASRHTAAVSPHPRSRRDTRCERAGTDRAERRHRRFATLPARDRGEAIWLPEPAAAPAPILRPEIAPIRRGVCSAGHGPSCGAGARLYPGGWFCDDHRPRAARWPS</sequence>
<feature type="compositionally biased region" description="Low complexity" evidence="1">
    <location>
        <begin position="296"/>
        <end position="309"/>
    </location>
</feature>
<dbReference type="EMBL" id="JBHSOF010000068">
    <property type="protein sequence ID" value="MFC5667794.1"/>
    <property type="molecule type" value="Genomic_DNA"/>
</dbReference>
<gene>
    <name evidence="2" type="ORF">ACFP3U_33120</name>
</gene>